<dbReference type="EMBL" id="JBEHCU010000437">
    <property type="protein sequence ID" value="KAL1404423.1"/>
    <property type="molecule type" value="Genomic_DNA"/>
</dbReference>
<keyword evidence="2" id="KW-1185">Reference proteome</keyword>
<organism evidence="1 2">
    <name type="scientific">Culex pipiens pipiens</name>
    <name type="common">Northern house mosquito</name>
    <dbReference type="NCBI Taxonomy" id="38569"/>
    <lineage>
        <taxon>Eukaryota</taxon>
        <taxon>Metazoa</taxon>
        <taxon>Ecdysozoa</taxon>
        <taxon>Arthropoda</taxon>
        <taxon>Hexapoda</taxon>
        <taxon>Insecta</taxon>
        <taxon>Pterygota</taxon>
        <taxon>Neoptera</taxon>
        <taxon>Endopterygota</taxon>
        <taxon>Diptera</taxon>
        <taxon>Nematocera</taxon>
        <taxon>Culicoidea</taxon>
        <taxon>Culicidae</taxon>
        <taxon>Culicinae</taxon>
        <taxon>Culicini</taxon>
        <taxon>Culex</taxon>
        <taxon>Culex</taxon>
    </lineage>
</organism>
<feature type="non-terminal residue" evidence="1">
    <location>
        <position position="1"/>
    </location>
</feature>
<dbReference type="Proteomes" id="UP001562425">
    <property type="component" value="Unassembled WGS sequence"/>
</dbReference>
<evidence type="ECO:0000313" key="1">
    <source>
        <dbReference type="EMBL" id="KAL1404423.1"/>
    </source>
</evidence>
<sequence length="79" mass="8944">VNEIRRDYAAAGFGDSDEASCQSASGARELFHCLREASAAKLNQVIRERNQRTAFYFDAASQEEPWRSAVEFGQQRMQL</sequence>
<dbReference type="AlphaFoldDB" id="A0ABD1DXM0"/>
<proteinExistence type="predicted"/>
<evidence type="ECO:0000313" key="2">
    <source>
        <dbReference type="Proteomes" id="UP001562425"/>
    </source>
</evidence>
<reference evidence="1 2" key="1">
    <citation type="submission" date="2024-05" db="EMBL/GenBank/DDBJ databases">
        <title>Culex pipiens pipiens assembly and annotation.</title>
        <authorList>
            <person name="Alout H."/>
            <person name="Durand T."/>
        </authorList>
    </citation>
    <scope>NUCLEOTIDE SEQUENCE [LARGE SCALE GENOMIC DNA]</scope>
    <source>
        <strain evidence="1">HA-2024</strain>
        <tissue evidence="1">Whole body</tissue>
    </source>
</reference>
<protein>
    <submittedName>
        <fullName evidence="1">Uncharacterized protein</fullName>
    </submittedName>
</protein>
<accession>A0ABD1DXM0</accession>
<comment type="caution">
    <text evidence="1">The sequence shown here is derived from an EMBL/GenBank/DDBJ whole genome shotgun (WGS) entry which is preliminary data.</text>
</comment>
<name>A0ABD1DXM0_CULPP</name>
<gene>
    <name evidence="1" type="ORF">pipiens_005356</name>
</gene>